<sequence>MATFALVHGGWHGAWCWESLAPVLERHGHTVVTMDLPCDDASASLDTYADVVCAALEGSGDDVVLVGHSLGGHTIPLVAARRPIRHLVYLCSVVPRIGSSVMDQATDEPDMWNLGFIQGLTVDEHDRQVWVDLEVARRHLLADCDDNTATAAIGRLRPQADHPMAQTFPLAELPAIGCTYIVCTDDQMINPEWSRRVARDRLGADVVELPGSHSPFLSRPQALAEVLLDLVQPGITRA</sequence>
<protein>
    <submittedName>
        <fullName evidence="2">Alpha/beta hydrolase</fullName>
    </submittedName>
</protein>
<dbReference type="Pfam" id="PF12697">
    <property type="entry name" value="Abhydrolase_6"/>
    <property type="match status" value="1"/>
</dbReference>
<dbReference type="GO" id="GO:0016787">
    <property type="term" value="F:hydrolase activity"/>
    <property type="evidence" value="ECO:0007669"/>
    <property type="project" value="UniProtKB-KW"/>
</dbReference>
<reference evidence="2" key="1">
    <citation type="submission" date="2020-07" db="EMBL/GenBank/DDBJ databases">
        <authorList>
            <person name="Pettersson B.M.F."/>
            <person name="Behra P.R.K."/>
            <person name="Ramesh M."/>
            <person name="Das S."/>
            <person name="Dasgupta S."/>
            <person name="Kirsebom L.A."/>
        </authorList>
    </citation>
    <scope>NUCLEOTIDE SEQUENCE</scope>
    <source>
        <strain evidence="2">DSM 44615</strain>
    </source>
</reference>
<evidence type="ECO:0000313" key="3">
    <source>
        <dbReference type="Proteomes" id="UP001140293"/>
    </source>
</evidence>
<proteinExistence type="predicted"/>
<dbReference type="RefSeq" id="WP_264010986.1">
    <property type="nucleotide sequence ID" value="NZ_JACKSJ010000022.1"/>
</dbReference>
<dbReference type="Gene3D" id="3.40.50.1820">
    <property type="entry name" value="alpha/beta hydrolase"/>
    <property type="match status" value="1"/>
</dbReference>
<feature type="domain" description="AB hydrolase-1" evidence="1">
    <location>
        <begin position="6"/>
        <end position="226"/>
    </location>
</feature>
<organism evidence="2 3">
    <name type="scientific">[Mycobacterium] manitobense</name>
    <dbReference type="NCBI Taxonomy" id="190147"/>
    <lineage>
        <taxon>Bacteria</taxon>
        <taxon>Bacillati</taxon>
        <taxon>Actinomycetota</taxon>
        <taxon>Actinomycetes</taxon>
        <taxon>Mycobacteriales</taxon>
        <taxon>Mycobacteriaceae</taxon>
        <taxon>Mycolicibacterium</taxon>
    </lineage>
</organism>
<keyword evidence="3" id="KW-1185">Reference proteome</keyword>
<dbReference type="SUPFAM" id="SSF53474">
    <property type="entry name" value="alpha/beta-Hydrolases"/>
    <property type="match status" value="1"/>
</dbReference>
<name>A0A9X2YIX5_9MYCO</name>
<dbReference type="EMBL" id="JACKSJ010000022">
    <property type="protein sequence ID" value="MCV7168793.1"/>
    <property type="molecule type" value="Genomic_DNA"/>
</dbReference>
<dbReference type="InterPro" id="IPR029058">
    <property type="entry name" value="AB_hydrolase_fold"/>
</dbReference>
<dbReference type="InterPro" id="IPR052897">
    <property type="entry name" value="Sec-Metab_Biosynth_Hydrolase"/>
</dbReference>
<dbReference type="PANTHER" id="PTHR37017:SF11">
    <property type="entry name" value="ESTERASE_LIPASE_THIOESTERASE DOMAIN-CONTAINING PROTEIN"/>
    <property type="match status" value="1"/>
</dbReference>
<dbReference type="PANTHER" id="PTHR37017">
    <property type="entry name" value="AB HYDROLASE-1 DOMAIN-CONTAINING PROTEIN-RELATED"/>
    <property type="match status" value="1"/>
</dbReference>
<dbReference type="AlphaFoldDB" id="A0A9X2YIX5"/>
<evidence type="ECO:0000313" key="2">
    <source>
        <dbReference type="EMBL" id="MCV7168793.1"/>
    </source>
</evidence>
<keyword evidence="2" id="KW-0378">Hydrolase</keyword>
<reference evidence="2" key="2">
    <citation type="journal article" date="2022" name="BMC Genomics">
        <title>Comparative genome analysis of mycobacteria focusing on tRNA and non-coding RNA.</title>
        <authorList>
            <person name="Behra P.R.K."/>
            <person name="Pettersson B.M.F."/>
            <person name="Ramesh M."/>
            <person name="Das S."/>
            <person name="Dasgupta S."/>
            <person name="Kirsebom L.A."/>
        </authorList>
    </citation>
    <scope>NUCLEOTIDE SEQUENCE</scope>
    <source>
        <strain evidence="2">DSM 44615</strain>
    </source>
</reference>
<dbReference type="Proteomes" id="UP001140293">
    <property type="component" value="Unassembled WGS sequence"/>
</dbReference>
<accession>A0A9X2YIX5</accession>
<evidence type="ECO:0000259" key="1">
    <source>
        <dbReference type="Pfam" id="PF12697"/>
    </source>
</evidence>
<comment type="caution">
    <text evidence="2">The sequence shown here is derived from an EMBL/GenBank/DDBJ whole genome shotgun (WGS) entry which is preliminary data.</text>
</comment>
<gene>
    <name evidence="2" type="ORF">H7I41_02525</name>
</gene>
<dbReference type="InterPro" id="IPR000073">
    <property type="entry name" value="AB_hydrolase_1"/>
</dbReference>